<dbReference type="AlphaFoldDB" id="A0A2P2PUV2"/>
<reference evidence="1" key="1">
    <citation type="submission" date="2018-02" db="EMBL/GenBank/DDBJ databases">
        <title>Rhizophora mucronata_Transcriptome.</title>
        <authorList>
            <person name="Meera S.P."/>
            <person name="Sreeshan A."/>
            <person name="Augustine A."/>
        </authorList>
    </citation>
    <scope>NUCLEOTIDE SEQUENCE</scope>
    <source>
        <tissue evidence="1">Leaf</tissue>
    </source>
</reference>
<accession>A0A2P2PUV2</accession>
<dbReference type="EMBL" id="GGEC01078040">
    <property type="protein sequence ID" value="MBX58524.1"/>
    <property type="molecule type" value="Transcribed_RNA"/>
</dbReference>
<name>A0A2P2PUV2_RHIMU</name>
<proteinExistence type="predicted"/>
<protein>
    <submittedName>
        <fullName evidence="1">Uncharacterized protein</fullName>
    </submittedName>
</protein>
<evidence type="ECO:0000313" key="1">
    <source>
        <dbReference type="EMBL" id="MBX58524.1"/>
    </source>
</evidence>
<organism evidence="1">
    <name type="scientific">Rhizophora mucronata</name>
    <name type="common">Asiatic mangrove</name>
    <dbReference type="NCBI Taxonomy" id="61149"/>
    <lineage>
        <taxon>Eukaryota</taxon>
        <taxon>Viridiplantae</taxon>
        <taxon>Streptophyta</taxon>
        <taxon>Embryophyta</taxon>
        <taxon>Tracheophyta</taxon>
        <taxon>Spermatophyta</taxon>
        <taxon>Magnoliopsida</taxon>
        <taxon>eudicotyledons</taxon>
        <taxon>Gunneridae</taxon>
        <taxon>Pentapetalae</taxon>
        <taxon>rosids</taxon>
        <taxon>fabids</taxon>
        <taxon>Malpighiales</taxon>
        <taxon>Rhizophoraceae</taxon>
        <taxon>Rhizophora</taxon>
    </lineage>
</organism>
<sequence>MLNFYVFRVKLAEIGNGMLVPCWFILYHWGLPNDDNEPIIEAWLGN</sequence>